<keyword evidence="5" id="KW-0863">Zinc-finger</keyword>
<dbReference type="CDD" id="cd20339">
    <property type="entry name" value="BRcat_RBR_RNF216"/>
    <property type="match status" value="1"/>
</dbReference>
<dbReference type="Proteomes" id="UP000515204">
    <property type="component" value="Unplaced"/>
</dbReference>
<evidence type="ECO:0000256" key="1">
    <source>
        <dbReference type="ARBA" id="ARBA00004906"/>
    </source>
</evidence>
<dbReference type="RefSeq" id="XP_014486833.1">
    <property type="nucleotide sequence ID" value="XM_014631347.1"/>
</dbReference>
<evidence type="ECO:0000313" key="11">
    <source>
        <dbReference type="Proteomes" id="UP000515204"/>
    </source>
</evidence>
<dbReference type="InterPro" id="IPR051628">
    <property type="entry name" value="LUBAC_E3_Ligases"/>
</dbReference>
<evidence type="ECO:0000256" key="4">
    <source>
        <dbReference type="ARBA" id="ARBA00022737"/>
    </source>
</evidence>
<evidence type="ECO:0000259" key="10">
    <source>
        <dbReference type="PROSITE" id="PS51873"/>
    </source>
</evidence>
<evidence type="ECO:0000256" key="5">
    <source>
        <dbReference type="ARBA" id="ARBA00022771"/>
    </source>
</evidence>
<reference evidence="12 13" key="1">
    <citation type="submission" date="2025-04" db="UniProtKB">
        <authorList>
            <consortium name="RefSeq"/>
        </authorList>
    </citation>
    <scope>IDENTIFICATION</scope>
</reference>
<comment type="pathway">
    <text evidence="1">Protein modification; protein ubiquitination.</text>
</comment>
<dbReference type="SUPFAM" id="SSF57850">
    <property type="entry name" value="RING/U-box"/>
    <property type="match status" value="1"/>
</dbReference>
<keyword evidence="4" id="KW-0677">Repeat</keyword>
<sequence>MKNRQGSRMMYEKILEDAQEIKRRLSALGENVNEDAICELLQSCGPNYELEHIINMITENWNPDRQNDLDETGTSITDISSIIDKSEIHGNDKISNLEDFIQEYAETSDASSDYDDRDDYYTATNWDDISVVDTVTRSISSPLEPCDTSSSNHNSEAIAVPPEVEFLEENNNDPNNNLDSVQILQELQNNSPDVYDRRDSSIESCVGFTGKPESPKPGCSKDSHDTFIPHKYSKLHSEAEQINVLLPRFKHDVIYETLRYNCNAKNRIELTLWDLLPDRRPKPQIPSKRKLVDDVYHTDHKKNLAEIPEDDVEITFIQSMEKPHSTCKKHSHTKKHVTDVILVENDTISDASQQSVVPFTKAKLNKIDKSDNNIDTCSVSDKNKLYESTTIMEEPLSPACKKDPHTKKHQTDILVENGMITDASQQGVVPTTKVKLSKTDKSGDNIDTCSVSDKEELDESTIKEKLLPKVDIKNEELQCMVTEDLQVILQKERAGETIQHNYFTAVPLLRPSKLTYISNHKYIPLRPSLVPTPILSPPKFKIPKDRKPISTRLMMVPIQNPGKSAVLKQNTEEDVSLDTPANRRNNQTSDVNIAQSRSFVDLTQENITNSQDKTVLNVKTENTKLSKNNPSHSLQPNSTKNIPILNTIKDVNSSKSEVKDLEPERRDNNTPQVMPSTSKEVNTSATKQLEMLGSLQQSDGKQSQTLLNKTTEWIVPSNSANDLVTIHYISTNTLPRQASTSDFVVENVQQEAGCTIRKEQKNSENNTSDKKVTLSQGALKIYFKLIPMFPCVDTKFIRQLCHEYVKDEDLLTDETVILQALIDYLLNHSQEHPNLKKPEPLPEPDNLDVNEQYVNLLEIFPKADPTYLRGVAEQMYDKPDMIKQFVQSKLENPDYPTREQYLAKKKITEQQKQYTTGFQVTQFLEIFPDPFSYFEDDKRECRFDIHAVDFLKHHFNKIRVNTLLNIYAQYKHNLTLTAKTLETLNPDMKTKRIYPLVQSENIPVLQECAFIQHKAELRAYLNELKEDEEKEFNELKAKNELLECQCCYDNECMPSKCSTCEDGHIFCNSCIAKCTDVKLAEGETHIHCLIDCGSEFHLSVLQYVLPPTKFSILLQKRQEAEVMAAGLEGLVSCPFCHFASIPPQEDKIFKCFNPDCMKESCRLCKEINHLPLKCNETKSDAARLYLEEKMSEALIRKCYRCARTFFKEEGCNKMTCLCGAQMCYICDKPISNYGHFKGQGSMASNLCPLWSDDRRMNAEAVIHVCKETMKQIKEKNPEVEINADALLPKLPPKIRGPHDDIAHANVLPAHANRVARHIP</sequence>
<feature type="compositionally biased region" description="Polar residues" evidence="9">
    <location>
        <begin position="669"/>
        <end position="682"/>
    </location>
</feature>
<feature type="compositionally biased region" description="Basic and acidic residues" evidence="9">
    <location>
        <begin position="656"/>
        <end position="668"/>
    </location>
</feature>
<evidence type="ECO:0000256" key="6">
    <source>
        <dbReference type="ARBA" id="ARBA00022786"/>
    </source>
</evidence>
<evidence type="ECO:0000313" key="13">
    <source>
        <dbReference type="RefSeq" id="XP_014486835.1"/>
    </source>
</evidence>
<protein>
    <submittedName>
        <fullName evidence="12">Uncharacterized protein LOC106750780 isoform X1</fullName>
    </submittedName>
    <submittedName>
        <fullName evidence="13">Uncharacterized protein LOC106750780 isoform X2</fullName>
    </submittedName>
</protein>
<dbReference type="PANTHER" id="PTHR22770:SF47">
    <property type="entry name" value="E3 UBIQUITIN-PROTEIN LIGASE RNF216"/>
    <property type="match status" value="1"/>
</dbReference>
<dbReference type="Gene3D" id="1.20.120.1750">
    <property type="match status" value="1"/>
</dbReference>
<dbReference type="InterPro" id="IPR047546">
    <property type="entry name" value="Rcat_RBR_RNF216"/>
</dbReference>
<dbReference type="GO" id="GO:0008270">
    <property type="term" value="F:zinc ion binding"/>
    <property type="evidence" value="ECO:0007669"/>
    <property type="project" value="UniProtKB-KW"/>
</dbReference>
<dbReference type="Pfam" id="PF26200">
    <property type="entry name" value="Rcat_RNF216"/>
    <property type="match status" value="1"/>
</dbReference>
<dbReference type="PANTHER" id="PTHR22770">
    <property type="entry name" value="UBIQUITIN CONJUGATING ENZYME 7 INTERACTING PROTEIN-RELATED"/>
    <property type="match status" value="1"/>
</dbReference>
<keyword evidence="2" id="KW-0808">Transferase</keyword>
<evidence type="ECO:0000256" key="8">
    <source>
        <dbReference type="SAM" id="Coils"/>
    </source>
</evidence>
<organism evidence="11 13">
    <name type="scientific">Dinoponera quadriceps</name>
    <name type="common">South American ant</name>
    <dbReference type="NCBI Taxonomy" id="609295"/>
    <lineage>
        <taxon>Eukaryota</taxon>
        <taxon>Metazoa</taxon>
        <taxon>Ecdysozoa</taxon>
        <taxon>Arthropoda</taxon>
        <taxon>Hexapoda</taxon>
        <taxon>Insecta</taxon>
        <taxon>Pterygota</taxon>
        <taxon>Neoptera</taxon>
        <taxon>Endopterygota</taxon>
        <taxon>Hymenoptera</taxon>
        <taxon>Apocrita</taxon>
        <taxon>Aculeata</taxon>
        <taxon>Formicoidea</taxon>
        <taxon>Formicidae</taxon>
        <taxon>Ponerinae</taxon>
        <taxon>Ponerini</taxon>
        <taxon>Dinoponera</taxon>
    </lineage>
</organism>
<dbReference type="GO" id="GO:0016740">
    <property type="term" value="F:transferase activity"/>
    <property type="evidence" value="ECO:0007669"/>
    <property type="project" value="UniProtKB-KW"/>
</dbReference>
<keyword evidence="3" id="KW-0479">Metal-binding</keyword>
<feature type="region of interest" description="Disordered" evidence="9">
    <location>
        <begin position="653"/>
        <end position="682"/>
    </location>
</feature>
<keyword evidence="8" id="KW-0175">Coiled coil</keyword>
<dbReference type="PROSITE" id="PS51873">
    <property type="entry name" value="TRIAD"/>
    <property type="match status" value="1"/>
</dbReference>
<evidence type="ECO:0000256" key="2">
    <source>
        <dbReference type="ARBA" id="ARBA00022679"/>
    </source>
</evidence>
<keyword evidence="6" id="KW-0833">Ubl conjugation pathway</keyword>
<feature type="domain" description="RING-type" evidence="10">
    <location>
        <begin position="1040"/>
        <end position="1247"/>
    </location>
</feature>
<keyword evidence="11" id="KW-1185">Reference proteome</keyword>
<dbReference type="GeneID" id="106750780"/>
<dbReference type="KEGG" id="dqu:106750780"/>
<evidence type="ECO:0000256" key="9">
    <source>
        <dbReference type="SAM" id="MobiDB-lite"/>
    </source>
</evidence>
<keyword evidence="7" id="KW-0862">Zinc</keyword>
<proteinExistence type="predicted"/>
<evidence type="ECO:0000256" key="7">
    <source>
        <dbReference type="ARBA" id="ARBA00022833"/>
    </source>
</evidence>
<dbReference type="CDD" id="cd20353">
    <property type="entry name" value="Rcat_RBR_RNF216"/>
    <property type="match status" value="1"/>
</dbReference>
<name>A0A6P3Y7G2_DINQU</name>
<dbReference type="RefSeq" id="XP_014486835.1">
    <property type="nucleotide sequence ID" value="XM_014631349.1"/>
</dbReference>
<accession>A0A6P3Y7G2</accession>
<evidence type="ECO:0000313" key="12">
    <source>
        <dbReference type="RefSeq" id="XP_014486833.1"/>
    </source>
</evidence>
<dbReference type="OrthoDB" id="10009520at2759"/>
<dbReference type="InterPro" id="IPR047545">
    <property type="entry name" value="BRcat_RBR_RNF216"/>
</dbReference>
<dbReference type="InterPro" id="IPR044066">
    <property type="entry name" value="TRIAD_supradom"/>
</dbReference>
<evidence type="ECO:0000256" key="3">
    <source>
        <dbReference type="ARBA" id="ARBA00022723"/>
    </source>
</evidence>
<feature type="coiled-coil region" evidence="8">
    <location>
        <begin position="1010"/>
        <end position="1045"/>
    </location>
</feature>
<gene>
    <name evidence="12 13" type="primary">LOC106750780</name>
</gene>